<name>A0A3D9YWJ5_9HYPH</name>
<proteinExistence type="predicted"/>
<evidence type="ECO:0000313" key="1">
    <source>
        <dbReference type="EMBL" id="REF86081.1"/>
    </source>
</evidence>
<dbReference type="AlphaFoldDB" id="A0A3D9YWJ5"/>
<comment type="caution">
    <text evidence="1">The sequence shown here is derived from an EMBL/GenBank/DDBJ whole genome shotgun (WGS) entry which is preliminary data.</text>
</comment>
<evidence type="ECO:0000313" key="2">
    <source>
        <dbReference type="Proteomes" id="UP000256900"/>
    </source>
</evidence>
<protein>
    <recommendedName>
        <fullName evidence="3">PilZ domain-containing protein</fullName>
    </recommendedName>
</protein>
<dbReference type="Proteomes" id="UP000256900">
    <property type="component" value="Unassembled WGS sequence"/>
</dbReference>
<organism evidence="1 2">
    <name type="scientific">Methylovirgula ligni</name>
    <dbReference type="NCBI Taxonomy" id="569860"/>
    <lineage>
        <taxon>Bacteria</taxon>
        <taxon>Pseudomonadati</taxon>
        <taxon>Pseudomonadota</taxon>
        <taxon>Alphaproteobacteria</taxon>
        <taxon>Hyphomicrobiales</taxon>
        <taxon>Beijerinckiaceae</taxon>
        <taxon>Methylovirgula</taxon>
    </lineage>
</organism>
<reference evidence="1 2" key="1">
    <citation type="submission" date="2018-08" db="EMBL/GenBank/DDBJ databases">
        <title>Genomic Encyclopedia of Type Strains, Phase IV (KMG-IV): sequencing the most valuable type-strain genomes for metagenomic binning, comparative biology and taxonomic classification.</title>
        <authorList>
            <person name="Goeker M."/>
        </authorList>
    </citation>
    <scope>NUCLEOTIDE SEQUENCE [LARGE SCALE GENOMIC DNA]</scope>
    <source>
        <strain evidence="1 2">BW863</strain>
    </source>
</reference>
<evidence type="ECO:0008006" key="3">
    <source>
        <dbReference type="Google" id="ProtNLM"/>
    </source>
</evidence>
<gene>
    <name evidence="1" type="ORF">DES32_2126</name>
</gene>
<sequence length="173" mass="19349">MRNNNPYTNLYSFVLTAGIEHAGYSRSGTPMPSPDPPHSAAPLIDAIKVGSAETKPGEVTYRVLDPVRENGDKRTEPRKRTRLRSGKILDGTNKFLIDCQINNRSERGARLILFARIKLPRRIRLFSDLDGELLEGAIAWQRGQNVGVTFPPQTRVNLTPAQITALRKNIYVV</sequence>
<dbReference type="EMBL" id="QUMO01000003">
    <property type="protein sequence ID" value="REF86081.1"/>
    <property type="molecule type" value="Genomic_DNA"/>
</dbReference>
<dbReference type="RefSeq" id="WP_129396468.1">
    <property type="nucleotide sequence ID" value="NZ_QUMO01000003.1"/>
</dbReference>
<accession>A0A3D9YWJ5</accession>
<keyword evidence="2" id="KW-1185">Reference proteome</keyword>
<dbReference type="OrthoDB" id="7950104at2"/>